<feature type="signal peptide" evidence="1">
    <location>
        <begin position="1"/>
        <end position="18"/>
    </location>
</feature>
<keyword evidence="3" id="KW-1185">Reference proteome</keyword>
<sequence length="106" mass="11290">MRFGSFIVASSLAAISSARFTFTYYNSNDCTGESPSDNSPAGAQTCAAFELSYNGSVYIESDSSDLSLAYYDDKGCGDLAIEGTVTGSYCLSLSGGYKYYYMITNA</sequence>
<dbReference type="AlphaFoldDB" id="A0A9W9VQF2"/>
<evidence type="ECO:0000313" key="3">
    <source>
        <dbReference type="Proteomes" id="UP001147747"/>
    </source>
</evidence>
<feature type="chain" id="PRO_5040787663" description="Cyanovirin-N domain-containing protein" evidence="1">
    <location>
        <begin position="19"/>
        <end position="106"/>
    </location>
</feature>
<dbReference type="EMBL" id="JAPZBU010000009">
    <property type="protein sequence ID" value="KAJ5387432.1"/>
    <property type="molecule type" value="Genomic_DNA"/>
</dbReference>
<reference evidence="2" key="1">
    <citation type="submission" date="2022-12" db="EMBL/GenBank/DDBJ databases">
        <authorList>
            <person name="Petersen C."/>
        </authorList>
    </citation>
    <scope>NUCLEOTIDE SEQUENCE</scope>
    <source>
        <strain evidence="2">IBT 29677</strain>
    </source>
</reference>
<gene>
    <name evidence="2" type="ORF">N7509_009973</name>
</gene>
<dbReference type="Proteomes" id="UP001147747">
    <property type="component" value="Unassembled WGS sequence"/>
</dbReference>
<organism evidence="2 3">
    <name type="scientific">Penicillium cosmopolitanum</name>
    <dbReference type="NCBI Taxonomy" id="1131564"/>
    <lineage>
        <taxon>Eukaryota</taxon>
        <taxon>Fungi</taxon>
        <taxon>Dikarya</taxon>
        <taxon>Ascomycota</taxon>
        <taxon>Pezizomycotina</taxon>
        <taxon>Eurotiomycetes</taxon>
        <taxon>Eurotiomycetidae</taxon>
        <taxon>Eurotiales</taxon>
        <taxon>Aspergillaceae</taxon>
        <taxon>Penicillium</taxon>
    </lineage>
</organism>
<reference evidence="2" key="2">
    <citation type="journal article" date="2023" name="IMA Fungus">
        <title>Comparative genomic study of the Penicillium genus elucidates a diverse pangenome and 15 lateral gene transfer events.</title>
        <authorList>
            <person name="Petersen C."/>
            <person name="Sorensen T."/>
            <person name="Nielsen M.R."/>
            <person name="Sondergaard T.E."/>
            <person name="Sorensen J.L."/>
            <person name="Fitzpatrick D.A."/>
            <person name="Frisvad J.C."/>
            <person name="Nielsen K.L."/>
        </authorList>
    </citation>
    <scope>NUCLEOTIDE SEQUENCE</scope>
    <source>
        <strain evidence="2">IBT 29677</strain>
    </source>
</reference>
<keyword evidence="1" id="KW-0732">Signal</keyword>
<evidence type="ECO:0000313" key="2">
    <source>
        <dbReference type="EMBL" id="KAJ5387432.1"/>
    </source>
</evidence>
<dbReference type="GeneID" id="81373590"/>
<proteinExistence type="predicted"/>
<evidence type="ECO:0008006" key="4">
    <source>
        <dbReference type="Google" id="ProtNLM"/>
    </source>
</evidence>
<dbReference type="RefSeq" id="XP_056485230.1">
    <property type="nucleotide sequence ID" value="XM_056634610.1"/>
</dbReference>
<protein>
    <recommendedName>
        <fullName evidence="4">Cyanovirin-N domain-containing protein</fullName>
    </recommendedName>
</protein>
<comment type="caution">
    <text evidence="2">The sequence shown here is derived from an EMBL/GenBank/DDBJ whole genome shotgun (WGS) entry which is preliminary data.</text>
</comment>
<accession>A0A9W9VQF2</accession>
<name>A0A9W9VQF2_9EURO</name>
<evidence type="ECO:0000256" key="1">
    <source>
        <dbReference type="SAM" id="SignalP"/>
    </source>
</evidence>